<evidence type="ECO:0000313" key="5">
    <source>
        <dbReference type="Proteomes" id="UP001498398"/>
    </source>
</evidence>
<dbReference type="Proteomes" id="UP001498398">
    <property type="component" value="Unassembled WGS sequence"/>
</dbReference>
<feature type="domain" description="Ubiquitin-like" evidence="2">
    <location>
        <begin position="1"/>
        <end position="71"/>
    </location>
</feature>
<dbReference type="EMBL" id="JBANRG010000001">
    <property type="protein sequence ID" value="KAK7472710.1"/>
    <property type="molecule type" value="Genomic_DNA"/>
</dbReference>
<dbReference type="PANTHER" id="PTHR12329">
    <property type="entry name" value="BCL2-ASSOCIATED ATHANOGENE"/>
    <property type="match status" value="1"/>
</dbReference>
<keyword evidence="1" id="KW-0143">Chaperone</keyword>
<dbReference type="InterPro" id="IPR000626">
    <property type="entry name" value="Ubiquitin-like_dom"/>
</dbReference>
<dbReference type="SMART" id="SM00264">
    <property type="entry name" value="BAG"/>
    <property type="match status" value="1"/>
</dbReference>
<dbReference type="SMART" id="SM00213">
    <property type="entry name" value="UBQ"/>
    <property type="match status" value="1"/>
</dbReference>
<dbReference type="PANTHER" id="PTHR12329:SF16">
    <property type="entry name" value="BAG FAMILY MOLECULAR CHAPERONE REGULATOR 1"/>
    <property type="match status" value="1"/>
</dbReference>
<evidence type="ECO:0000259" key="3">
    <source>
        <dbReference type="PROSITE" id="PS51035"/>
    </source>
</evidence>
<gene>
    <name evidence="4" type="ORF">VKT23_000821</name>
</gene>
<keyword evidence="5" id="KW-1185">Reference proteome</keyword>
<feature type="domain" description="BAG" evidence="3">
    <location>
        <begin position="122"/>
        <end position="167"/>
    </location>
</feature>
<accession>A0ABR1K584</accession>
<dbReference type="Pfam" id="PF02179">
    <property type="entry name" value="BAG"/>
    <property type="match status" value="1"/>
</dbReference>
<dbReference type="InterPro" id="IPR003103">
    <property type="entry name" value="BAG_domain"/>
</dbReference>
<comment type="caution">
    <text evidence="4">The sequence shown here is derived from an EMBL/GenBank/DDBJ whole genome shotgun (WGS) entry which is preliminary data.</text>
</comment>
<sequence length="172" mass="19175">MPLTVKWGKERLSLQSPDPASPLSTLRQTIAEWTHLPSDSFKLIHAGALMKDNAAPLSAYHIRPNSTIAVLASAVAEPPLHKSEQSTISNIHDQLNLLRSTLVPSLEAFTQAPQSEKDMLGLSEYLLQSLLRLDAVSVDPDWESARKERKAAVKEVQSYLDQLDVAWRNREK</sequence>
<evidence type="ECO:0008006" key="6">
    <source>
        <dbReference type="Google" id="ProtNLM"/>
    </source>
</evidence>
<dbReference type="Gene3D" id="1.20.58.120">
    <property type="entry name" value="BAG domain"/>
    <property type="match status" value="1"/>
</dbReference>
<evidence type="ECO:0000256" key="1">
    <source>
        <dbReference type="ARBA" id="ARBA00023186"/>
    </source>
</evidence>
<reference evidence="4 5" key="1">
    <citation type="submission" date="2024-01" db="EMBL/GenBank/DDBJ databases">
        <title>A draft genome for the cacao thread blight pathogen Marasmiellus scandens.</title>
        <authorList>
            <person name="Baruah I.K."/>
            <person name="Leung J."/>
            <person name="Bukari Y."/>
            <person name="Amoako-Attah I."/>
            <person name="Meinhardt L.W."/>
            <person name="Bailey B.A."/>
            <person name="Cohen S.P."/>
        </authorList>
    </citation>
    <scope>NUCLEOTIDE SEQUENCE [LARGE SCALE GENOMIC DNA]</scope>
    <source>
        <strain evidence="4 5">GH-19</strain>
    </source>
</reference>
<dbReference type="InterPro" id="IPR036533">
    <property type="entry name" value="BAG_dom_sf"/>
</dbReference>
<name>A0ABR1K584_9AGAR</name>
<evidence type="ECO:0000259" key="2">
    <source>
        <dbReference type="PROSITE" id="PS50053"/>
    </source>
</evidence>
<proteinExistence type="predicted"/>
<protein>
    <recommendedName>
        <fullName evidence="6">BAG domain-containing protein</fullName>
    </recommendedName>
</protein>
<dbReference type="SUPFAM" id="SSF54236">
    <property type="entry name" value="Ubiquitin-like"/>
    <property type="match status" value="1"/>
</dbReference>
<dbReference type="InterPro" id="IPR039773">
    <property type="entry name" value="BAG_chaperone_regulator"/>
</dbReference>
<dbReference type="InterPro" id="IPR029071">
    <property type="entry name" value="Ubiquitin-like_domsf"/>
</dbReference>
<dbReference type="PROSITE" id="PS50053">
    <property type="entry name" value="UBIQUITIN_2"/>
    <property type="match status" value="1"/>
</dbReference>
<dbReference type="SUPFAM" id="SSF63491">
    <property type="entry name" value="BAG domain"/>
    <property type="match status" value="1"/>
</dbReference>
<dbReference type="Pfam" id="PF00240">
    <property type="entry name" value="ubiquitin"/>
    <property type="match status" value="1"/>
</dbReference>
<dbReference type="Gene3D" id="3.10.20.90">
    <property type="entry name" value="Phosphatidylinositol 3-kinase Catalytic Subunit, Chain A, domain 1"/>
    <property type="match status" value="1"/>
</dbReference>
<organism evidence="4 5">
    <name type="scientific">Marasmiellus scandens</name>
    <dbReference type="NCBI Taxonomy" id="2682957"/>
    <lineage>
        <taxon>Eukaryota</taxon>
        <taxon>Fungi</taxon>
        <taxon>Dikarya</taxon>
        <taxon>Basidiomycota</taxon>
        <taxon>Agaricomycotina</taxon>
        <taxon>Agaricomycetes</taxon>
        <taxon>Agaricomycetidae</taxon>
        <taxon>Agaricales</taxon>
        <taxon>Marasmiineae</taxon>
        <taxon>Omphalotaceae</taxon>
        <taxon>Marasmiellus</taxon>
    </lineage>
</organism>
<evidence type="ECO:0000313" key="4">
    <source>
        <dbReference type="EMBL" id="KAK7472710.1"/>
    </source>
</evidence>
<dbReference type="PROSITE" id="PS51035">
    <property type="entry name" value="BAG"/>
    <property type="match status" value="1"/>
</dbReference>